<dbReference type="SMART" id="SM00425">
    <property type="entry name" value="TBOX"/>
    <property type="match status" value="1"/>
</dbReference>
<keyword evidence="11" id="KW-1185">Reference proteome</keyword>
<comment type="caution">
    <text evidence="10">The sequence shown here is derived from an EMBL/GenBank/DDBJ whole genome shotgun (WGS) entry which is preliminary data.</text>
</comment>
<feature type="compositionally biased region" description="Basic and acidic residues" evidence="7">
    <location>
        <begin position="1475"/>
        <end position="1493"/>
    </location>
</feature>
<evidence type="ECO:0000256" key="3">
    <source>
        <dbReference type="ARBA" id="ARBA00023125"/>
    </source>
</evidence>
<name>A0A9W7WFI3_TRIRA</name>
<dbReference type="GO" id="GO:0060429">
    <property type="term" value="P:epithelium development"/>
    <property type="evidence" value="ECO:0007669"/>
    <property type="project" value="UniProtKB-ARBA"/>
</dbReference>
<dbReference type="PANTHER" id="PTHR11267:SF203">
    <property type="entry name" value="MAX GENE-ASSOCIATED PROTEIN-LIKE"/>
    <property type="match status" value="1"/>
</dbReference>
<feature type="region of interest" description="Disordered" evidence="7">
    <location>
        <begin position="1167"/>
        <end position="1194"/>
    </location>
</feature>
<feature type="compositionally biased region" description="Polar residues" evidence="7">
    <location>
        <begin position="334"/>
        <end position="344"/>
    </location>
</feature>
<feature type="compositionally biased region" description="Basic residues" evidence="7">
    <location>
        <begin position="1427"/>
        <end position="1439"/>
    </location>
</feature>
<feature type="domain" description="T-box" evidence="8">
    <location>
        <begin position="85"/>
        <end position="264"/>
    </location>
</feature>
<dbReference type="InterPro" id="IPR001699">
    <property type="entry name" value="TF_T-box"/>
</dbReference>
<dbReference type="InterPro" id="IPR008967">
    <property type="entry name" value="p53-like_TF_DNA-bd_sf"/>
</dbReference>
<dbReference type="Pfam" id="PF16059">
    <property type="entry name" value="MGA_dom"/>
    <property type="match status" value="1"/>
</dbReference>
<organism evidence="10 11">
    <name type="scientific">Triplophysa rosa</name>
    <name type="common">Cave loach</name>
    <dbReference type="NCBI Taxonomy" id="992332"/>
    <lineage>
        <taxon>Eukaryota</taxon>
        <taxon>Metazoa</taxon>
        <taxon>Chordata</taxon>
        <taxon>Craniata</taxon>
        <taxon>Vertebrata</taxon>
        <taxon>Euteleostomi</taxon>
        <taxon>Actinopterygii</taxon>
        <taxon>Neopterygii</taxon>
        <taxon>Teleostei</taxon>
        <taxon>Ostariophysi</taxon>
        <taxon>Cypriniformes</taxon>
        <taxon>Nemacheilidae</taxon>
        <taxon>Triplophysa</taxon>
    </lineage>
</organism>
<gene>
    <name evidence="10" type="ORF">IRJ41_004958</name>
</gene>
<dbReference type="InterPro" id="IPR036638">
    <property type="entry name" value="HLH_DNA-bd_sf"/>
</dbReference>
<dbReference type="Pfam" id="PF00907">
    <property type="entry name" value="T-box"/>
    <property type="match status" value="1"/>
</dbReference>
<evidence type="ECO:0000259" key="8">
    <source>
        <dbReference type="PROSITE" id="PS50252"/>
    </source>
</evidence>
<dbReference type="PANTHER" id="PTHR11267">
    <property type="entry name" value="T-BOX PROTEIN-RELATED"/>
    <property type="match status" value="1"/>
</dbReference>
<dbReference type="EMBL" id="JAFHDT010000015">
    <property type="protein sequence ID" value="KAI7799517.1"/>
    <property type="molecule type" value="Genomic_DNA"/>
</dbReference>
<keyword evidence="4" id="KW-0804">Transcription</keyword>
<evidence type="ECO:0000313" key="11">
    <source>
        <dbReference type="Proteomes" id="UP001059041"/>
    </source>
</evidence>
<evidence type="ECO:0000259" key="9">
    <source>
        <dbReference type="PROSITE" id="PS50888"/>
    </source>
</evidence>
<dbReference type="GO" id="GO:0046983">
    <property type="term" value="F:protein dimerization activity"/>
    <property type="evidence" value="ECO:0007669"/>
    <property type="project" value="InterPro"/>
</dbReference>
<evidence type="ECO:0000256" key="5">
    <source>
        <dbReference type="ARBA" id="ARBA00023242"/>
    </source>
</evidence>
<feature type="region of interest" description="Disordered" evidence="7">
    <location>
        <begin position="949"/>
        <end position="977"/>
    </location>
</feature>
<dbReference type="PROSITE" id="PS01264">
    <property type="entry name" value="TBOX_2"/>
    <property type="match status" value="1"/>
</dbReference>
<feature type="region of interest" description="Disordered" evidence="7">
    <location>
        <begin position="639"/>
        <end position="712"/>
    </location>
</feature>
<feature type="region of interest" description="Disordered" evidence="7">
    <location>
        <begin position="330"/>
        <end position="355"/>
    </location>
</feature>
<evidence type="ECO:0000256" key="4">
    <source>
        <dbReference type="ARBA" id="ARBA00023163"/>
    </source>
</evidence>
<feature type="region of interest" description="Disordered" evidence="7">
    <location>
        <begin position="1222"/>
        <end position="1249"/>
    </location>
</feature>
<dbReference type="GO" id="GO:0001708">
    <property type="term" value="P:cell fate specification"/>
    <property type="evidence" value="ECO:0007669"/>
    <property type="project" value="TreeGrafter"/>
</dbReference>
<feature type="compositionally biased region" description="Basic and acidic residues" evidence="7">
    <location>
        <begin position="62"/>
        <end position="73"/>
    </location>
</feature>
<dbReference type="GO" id="GO:0045893">
    <property type="term" value="P:positive regulation of DNA-templated transcription"/>
    <property type="evidence" value="ECO:0007669"/>
    <property type="project" value="InterPro"/>
</dbReference>
<accession>A0A9W7WFI3</accession>
<feature type="region of interest" description="Disordered" evidence="7">
    <location>
        <begin position="1412"/>
        <end position="1609"/>
    </location>
</feature>
<dbReference type="PROSITE" id="PS50252">
    <property type="entry name" value="TBOX_3"/>
    <property type="match status" value="1"/>
</dbReference>
<dbReference type="InterPro" id="IPR018186">
    <property type="entry name" value="TF_T-box_CS"/>
</dbReference>
<dbReference type="Gene3D" id="2.60.40.820">
    <property type="entry name" value="Transcription factor, T-box"/>
    <property type="match status" value="1"/>
</dbReference>
<dbReference type="GO" id="GO:0009653">
    <property type="term" value="P:anatomical structure morphogenesis"/>
    <property type="evidence" value="ECO:0007669"/>
    <property type="project" value="UniProtKB-ARBA"/>
</dbReference>
<dbReference type="InterPro" id="IPR036960">
    <property type="entry name" value="T-box_sf"/>
</dbReference>
<feature type="region of interest" description="Disordered" evidence="7">
    <location>
        <begin position="47"/>
        <end position="73"/>
    </location>
</feature>
<keyword evidence="3 6" id="KW-0238">DNA-binding</keyword>
<feature type="compositionally biased region" description="Polar residues" evidence="7">
    <location>
        <begin position="1574"/>
        <end position="1584"/>
    </location>
</feature>
<dbReference type="SUPFAM" id="SSF49417">
    <property type="entry name" value="p53-like transcription factors"/>
    <property type="match status" value="1"/>
</dbReference>
<evidence type="ECO:0000256" key="7">
    <source>
        <dbReference type="SAM" id="MobiDB-lite"/>
    </source>
</evidence>
<feature type="region of interest" description="Disordered" evidence="7">
    <location>
        <begin position="1713"/>
        <end position="1733"/>
    </location>
</feature>
<evidence type="ECO:0000256" key="1">
    <source>
        <dbReference type="ARBA" id="ARBA00004123"/>
    </source>
</evidence>
<evidence type="ECO:0000256" key="2">
    <source>
        <dbReference type="ARBA" id="ARBA00023015"/>
    </source>
</evidence>
<sequence>MSHRCIKQRHAIRQNRAARARWQGRFADAVNTEVTRLVLNGQTKTVMEKPADSSAVRTQSNDTRDTRTVREERPGKHVDTMDVVLENESVWSRFHSVGTEMIITEQGRRMFPWCRFRLAGLHPKRCYSLLMDVVPADDYRHRWNGEMWETDGAGEPRVPGEPYFHPDSPALGQRWMDGPVSFYKVKLTHDTVDQDGCVALRPMHRYQPRLHIVPHHQWAVSLQDPDVQMFTFTNTEFYAVTSFQNPKIKQLKINCNPFMLAFREDGEKSLRPAVSDRCQSRSAVSHSHDDDSEDHFSTRTRAEFQSDEERVLSDRQRFICDQLIGRFTTEDSEATGQPHVSSDSSEAHRPVSRTSGENVVSAVMTSSLHRQQKSVALASSRRSAVCNPRGVGWRSRCLRKARKAKSKRWSNVKYARAAVLLPPADTSTQPDLEDVDGVLFVSFGGKEALDVHVVNMRRSVEPSSSSPLAHIQTENLRCDKEKQYISQQQLILVQHLKKLKNRQIIHPALQDVGLKLNLLDPAVPIDLHYLGVSLTSPALSVDNLTASSDVPFVSPTGKTDDPIKTKGCHNTSGQSSIDSSINRSAFFSDELDEYLESEAQQICQRAAVFSTSSPSSVVYQMPDKSSSYVRTLDSVLQTRGATAAPPTASTDRRNPSNVLPCKPAVKTTPESSGRSRQSTSVKITVKNAQRSPQERHHSTRNKPEAEVRPGGHLSRTSHIIVSTPAKYQLKLLEQEREAVYHGKSRTFVTTERAEFALTSLVTSEKSKKPVFGKHRVSQDVCGNDFCRLGCVCESLTRKIRGPTHCRRLQCMFGCDCFKHKVFLIRPPERSQTHVRKIPLMAFPVDPQLNHRPDPAAIITRLWNRRSDDRDTELIFTPTAATSNPPALQKNTCSRVYVPRPNPVVQEMEKDPVYRYLESKMTCARVREYNSNPPPQFYIIPVKKKRCDNETSEVSRSSPARTHLTSQSPDKNAAASKEPEATKVLEIISECNWEAQRTLVLKEVFRCVDMNLLSSSLFIDIFKVDLLSTTLKKDDGRCTLSYKVCVSLREPLSRTDEPRNKANKQEMFTERTHVNTSDCQVYESSCNDETHFRSVDNEIRSLKHFPLLSRVIPAGCLKASVKMSACPRPVQVNGKSYTKANLLLGQIGSLHPANRLAAYVTGRMKPMCRSKSPGKLVPETLPDRTPASLKDTQPPVIPGPPHETIYSPLNVCNPVLIPNLSSTPNHITSSNPRLTVPNSIPPPKHTNTSKPNIVLPASALPPGQSVVLHPVSGVSGANICQFNGQIIQLFPLPAVLPIHPQAKENAHQKAQTLSVQPPQMIQTTAKPQKTAAFPKRHPFIAPKILFLPRTTGFGFTSDTTAQGPHGGLPGKTGTFSFRICPPAEGQTDAGESSSTVLLPGGYRLMKLPVEDHSCEDGPSAGVPSASHLMKKRTAQHKHHSNGATERDSFAEANAKQKGQIVPMTHVNAASSSRVDVTNKDPVTHESSVDIKTEPDDITTQPPFTSDAPEDGPEHFIKTEPYDSTQTDSYSTHRRLLKQEPSSSQPVDNPENTEESNDAEKDFVVIKIETLDETSETNQFSHQISENPRKPVNDSPSSRSDTHLKIQPAESNCPVLKTDAEFTQPVNVMSCLKPSLNNAQQHAEVKTCSWPFRLMQKAMNSCEDDKDEQRDLCELSSSINDSDDIIERFTEDWTPEESSSEDDINLDPFDENAEKMNKSRRTSKEAGQLRLSDGRGGFQEGQMQYDVVEHGSHLCVYKRAWRLNRSARRRRRRAELPQCFDTLKRILNIEDPDMSVQDVLLQACDMIGALEHRSNCLMKKKKSLIQKHSRYISLISQLSVIQDQSESNSEQGNVKNFYLSEEAGLTIAMYDSLLQTDWLTKKEKRALLIICHLRATSPTPVKLHVCVACFNGPPGNNKPSDLRSKLLYKNKSFIDQYNTNEKAHCGISVVKNIDISISIDTEESETVPIPMSHVSISAARSRSLSLFRQ</sequence>
<protein>
    <submittedName>
        <fullName evidence="10">MAX gene-associated protein-like</fullName>
    </submittedName>
</protein>
<dbReference type="GO" id="GO:0000785">
    <property type="term" value="C:chromatin"/>
    <property type="evidence" value="ECO:0007669"/>
    <property type="project" value="TreeGrafter"/>
</dbReference>
<feature type="region of interest" description="Disordered" evidence="7">
    <location>
        <begin position="553"/>
        <end position="576"/>
    </location>
</feature>
<dbReference type="PRINTS" id="PR00937">
    <property type="entry name" value="TBOX"/>
</dbReference>
<dbReference type="PROSITE" id="PS50888">
    <property type="entry name" value="BHLH"/>
    <property type="match status" value="1"/>
</dbReference>
<feature type="compositionally biased region" description="Basic and acidic residues" evidence="7">
    <location>
        <begin position="692"/>
        <end position="709"/>
    </location>
</feature>
<proteinExistence type="predicted"/>
<dbReference type="GO" id="GO:0005634">
    <property type="term" value="C:nucleus"/>
    <property type="evidence" value="ECO:0007669"/>
    <property type="project" value="UniProtKB-SubCell"/>
</dbReference>
<dbReference type="SUPFAM" id="SSF47459">
    <property type="entry name" value="HLH, helix-loop-helix DNA-binding domain"/>
    <property type="match status" value="1"/>
</dbReference>
<feature type="region of interest" description="Disordered" evidence="7">
    <location>
        <begin position="273"/>
        <end position="307"/>
    </location>
</feature>
<feature type="compositionally biased region" description="Polar residues" evidence="7">
    <location>
        <begin position="1222"/>
        <end position="1237"/>
    </location>
</feature>
<reference evidence="10" key="1">
    <citation type="submission" date="2021-02" db="EMBL/GenBank/DDBJ databases">
        <title>Comparative genomics reveals that relaxation of natural selection precedes convergent phenotypic evolution of cavefish.</title>
        <authorList>
            <person name="Peng Z."/>
        </authorList>
    </citation>
    <scope>NUCLEOTIDE SEQUENCE</scope>
    <source>
        <tissue evidence="10">Muscle</tissue>
    </source>
</reference>
<dbReference type="Gene3D" id="4.10.280.10">
    <property type="entry name" value="Helix-loop-helix DNA-binding domain"/>
    <property type="match status" value="1"/>
</dbReference>
<feature type="compositionally biased region" description="Polar residues" evidence="7">
    <location>
        <begin position="951"/>
        <end position="969"/>
    </location>
</feature>
<comment type="subcellular location">
    <subcellularLocation>
        <location evidence="1 6">Nucleus</location>
    </subcellularLocation>
</comment>
<evidence type="ECO:0000256" key="6">
    <source>
        <dbReference type="PROSITE-ProRule" id="PRU00201"/>
    </source>
</evidence>
<keyword evidence="2" id="KW-0805">Transcription regulation</keyword>
<dbReference type="GO" id="GO:0000978">
    <property type="term" value="F:RNA polymerase II cis-regulatory region sequence-specific DNA binding"/>
    <property type="evidence" value="ECO:0007669"/>
    <property type="project" value="InterPro"/>
</dbReference>
<feature type="compositionally biased region" description="Basic and acidic residues" evidence="7">
    <location>
        <begin position="1510"/>
        <end position="1519"/>
    </location>
</feature>
<feature type="domain" description="BHLH" evidence="9">
    <location>
        <begin position="1758"/>
        <end position="1808"/>
    </location>
</feature>
<feature type="compositionally biased region" description="Basic and acidic residues" evidence="7">
    <location>
        <begin position="286"/>
        <end position="307"/>
    </location>
</feature>
<dbReference type="InterPro" id="IPR011598">
    <property type="entry name" value="bHLH_dom"/>
</dbReference>
<dbReference type="Proteomes" id="UP001059041">
    <property type="component" value="Linkage Group LG15"/>
</dbReference>
<dbReference type="GO" id="GO:0000981">
    <property type="term" value="F:DNA-binding transcription factor activity, RNA polymerase II-specific"/>
    <property type="evidence" value="ECO:0007669"/>
    <property type="project" value="TreeGrafter"/>
</dbReference>
<feature type="DNA-binding region" description="T-box" evidence="6">
    <location>
        <begin position="90"/>
        <end position="264"/>
    </location>
</feature>
<evidence type="ECO:0000313" key="10">
    <source>
        <dbReference type="EMBL" id="KAI7799517.1"/>
    </source>
</evidence>
<dbReference type="InterPro" id="IPR032060">
    <property type="entry name" value="MGA_dom"/>
</dbReference>
<feature type="compositionally biased region" description="Polar residues" evidence="7">
    <location>
        <begin position="668"/>
        <end position="691"/>
    </location>
</feature>
<keyword evidence="5 6" id="KW-0539">Nucleus</keyword>
<dbReference type="InterPro" id="IPR046360">
    <property type="entry name" value="T-box_DNA-bd"/>
</dbReference>